<protein>
    <submittedName>
        <fullName evidence="1">Uncharacterized protein</fullName>
    </submittedName>
</protein>
<reference evidence="2" key="1">
    <citation type="journal article" date="2023" name="G3 (Bethesda)">
        <title>Genome assembly and association tests identify interacting loci associated with vigor, precocity, and sex in interspecific pistachio rootstocks.</title>
        <authorList>
            <person name="Palmer W."/>
            <person name="Jacygrad E."/>
            <person name="Sagayaradj S."/>
            <person name="Cavanaugh K."/>
            <person name="Han R."/>
            <person name="Bertier L."/>
            <person name="Beede B."/>
            <person name="Kafkas S."/>
            <person name="Golino D."/>
            <person name="Preece J."/>
            <person name="Michelmore R."/>
        </authorList>
    </citation>
    <scope>NUCLEOTIDE SEQUENCE [LARGE SCALE GENOMIC DNA]</scope>
</reference>
<accession>A0ACC1AFW3</accession>
<comment type="caution">
    <text evidence="1">The sequence shown here is derived from an EMBL/GenBank/DDBJ whole genome shotgun (WGS) entry which is preliminary data.</text>
</comment>
<gene>
    <name evidence="1" type="ORF">Patl1_09045</name>
</gene>
<name>A0ACC1AFW3_9ROSI</name>
<dbReference type="Proteomes" id="UP001164250">
    <property type="component" value="Chromosome 10"/>
</dbReference>
<evidence type="ECO:0000313" key="1">
    <source>
        <dbReference type="EMBL" id="KAJ0085169.1"/>
    </source>
</evidence>
<keyword evidence="2" id="KW-1185">Reference proteome</keyword>
<organism evidence="1 2">
    <name type="scientific">Pistacia atlantica</name>
    <dbReference type="NCBI Taxonomy" id="434234"/>
    <lineage>
        <taxon>Eukaryota</taxon>
        <taxon>Viridiplantae</taxon>
        <taxon>Streptophyta</taxon>
        <taxon>Embryophyta</taxon>
        <taxon>Tracheophyta</taxon>
        <taxon>Spermatophyta</taxon>
        <taxon>Magnoliopsida</taxon>
        <taxon>eudicotyledons</taxon>
        <taxon>Gunneridae</taxon>
        <taxon>Pentapetalae</taxon>
        <taxon>rosids</taxon>
        <taxon>malvids</taxon>
        <taxon>Sapindales</taxon>
        <taxon>Anacardiaceae</taxon>
        <taxon>Pistacia</taxon>
    </lineage>
</organism>
<dbReference type="EMBL" id="CM047906">
    <property type="protein sequence ID" value="KAJ0085169.1"/>
    <property type="molecule type" value="Genomic_DNA"/>
</dbReference>
<proteinExistence type="predicted"/>
<evidence type="ECO:0000313" key="2">
    <source>
        <dbReference type="Proteomes" id="UP001164250"/>
    </source>
</evidence>
<sequence>MQGSYHLNGLEGPTPQSKFKRLQLFHALDDRIQLFCGVIPNSISKLSLLDEVDLSNNRFVGPFPTTAISLPKLKYLDTRYNEFEGPQQLPLWLFPVTNSQAVYRAALAIWETP</sequence>